<feature type="domain" description="Expansin-like EG45" evidence="5">
    <location>
        <begin position="63"/>
        <end position="171"/>
    </location>
</feature>
<gene>
    <name evidence="7" type="ORF">C5167_015779</name>
</gene>
<keyword evidence="8" id="KW-1185">Reference proteome</keyword>
<dbReference type="PROSITE" id="PS50842">
    <property type="entry name" value="EXPANSIN_EG45"/>
    <property type="match status" value="1"/>
</dbReference>
<dbReference type="SMART" id="SM00837">
    <property type="entry name" value="DPBB_1"/>
    <property type="match status" value="1"/>
</dbReference>
<dbReference type="InterPro" id="IPR036749">
    <property type="entry name" value="Expansin_CBD_sf"/>
</dbReference>
<feature type="signal peptide" evidence="4">
    <location>
        <begin position="1"/>
        <end position="29"/>
    </location>
</feature>
<evidence type="ECO:0000259" key="5">
    <source>
        <dbReference type="PROSITE" id="PS50842"/>
    </source>
</evidence>
<organism evidence="7 8">
    <name type="scientific">Papaver somniferum</name>
    <name type="common">Opium poppy</name>
    <dbReference type="NCBI Taxonomy" id="3469"/>
    <lineage>
        <taxon>Eukaryota</taxon>
        <taxon>Viridiplantae</taxon>
        <taxon>Streptophyta</taxon>
        <taxon>Embryophyta</taxon>
        <taxon>Tracheophyta</taxon>
        <taxon>Spermatophyta</taxon>
        <taxon>Magnoliopsida</taxon>
        <taxon>Ranunculales</taxon>
        <taxon>Papaveraceae</taxon>
        <taxon>Papaveroideae</taxon>
        <taxon>Papaver</taxon>
    </lineage>
</organism>
<dbReference type="Gramene" id="RZC56922">
    <property type="protein sequence ID" value="RZC56922"/>
    <property type="gene ID" value="C5167_015779"/>
</dbReference>
<dbReference type="InterPro" id="IPR009009">
    <property type="entry name" value="RlpA-like_DPBB"/>
</dbReference>
<dbReference type="InterPro" id="IPR007112">
    <property type="entry name" value="Expansin/allergen_DPBB_dom"/>
</dbReference>
<dbReference type="InterPro" id="IPR036908">
    <property type="entry name" value="RlpA-like_sf"/>
</dbReference>
<evidence type="ECO:0000256" key="2">
    <source>
        <dbReference type="ARBA" id="ARBA00022525"/>
    </source>
</evidence>
<dbReference type="PANTHER" id="PTHR31692">
    <property type="entry name" value="EXPANSIN-B3"/>
    <property type="match status" value="1"/>
</dbReference>
<dbReference type="CDD" id="cd22275">
    <property type="entry name" value="DPBB_EXPB_N"/>
    <property type="match status" value="1"/>
</dbReference>
<dbReference type="AlphaFoldDB" id="A0A4Y7JA46"/>
<dbReference type="Gene3D" id="2.60.40.760">
    <property type="entry name" value="Expansin, cellulose-binding-like domain"/>
    <property type="match status" value="1"/>
</dbReference>
<dbReference type="SUPFAM" id="SSF50685">
    <property type="entry name" value="Barwin-like endoglucanases"/>
    <property type="match status" value="1"/>
</dbReference>
<evidence type="ECO:0000256" key="1">
    <source>
        <dbReference type="ARBA" id="ARBA00004613"/>
    </source>
</evidence>
<sequence length="273" mass="28816">MASLKMFPQTYSFTILLLSLLFLIQYCSSFNPKLLDVSLATESGFSSAGATWYGGPNGAGSDGGACGYGSDVGKPPFSSMISAGGPSLFRSGKGCGTCYQVKCTAHSSCSGKPVTVVITDECPGCVSQSTHFDLSGTSVGAMAIPGKAQQLRNVGVLQIQYKRVACNYAGTNLVFKVDAGSNPNHFATLVEYQNGQSDIASIDLQLQDISVSSNWRPMQRSWGAVWKLDSATALKGPFSLRLKSANGETIVAKNVIPAGWRAGVTYRSSINFN</sequence>
<dbReference type="SUPFAM" id="SSF49590">
    <property type="entry name" value="PHL pollen allergen"/>
    <property type="match status" value="1"/>
</dbReference>
<dbReference type="InterPro" id="IPR007118">
    <property type="entry name" value="Expan_Lol_pI"/>
</dbReference>
<dbReference type="PROSITE" id="PS50843">
    <property type="entry name" value="EXPANSIN_CBD"/>
    <property type="match status" value="1"/>
</dbReference>
<comment type="subcellular location">
    <subcellularLocation>
        <location evidence="1">Secreted</location>
    </subcellularLocation>
</comment>
<accession>A0A4Y7JA46</accession>
<evidence type="ECO:0000313" key="8">
    <source>
        <dbReference type="Proteomes" id="UP000316621"/>
    </source>
</evidence>
<protein>
    <submittedName>
        <fullName evidence="7">Uncharacterized protein</fullName>
    </submittedName>
</protein>
<dbReference type="InterPro" id="IPR005795">
    <property type="entry name" value="LolPI"/>
</dbReference>
<dbReference type="Pfam" id="PF03330">
    <property type="entry name" value="DPBB_1"/>
    <property type="match status" value="1"/>
</dbReference>
<evidence type="ECO:0000256" key="3">
    <source>
        <dbReference type="RuleBase" id="RU003460"/>
    </source>
</evidence>
<proteinExistence type="inferred from homology"/>
<dbReference type="Proteomes" id="UP000316621">
    <property type="component" value="Chromosome 3"/>
</dbReference>
<dbReference type="EMBL" id="CM010717">
    <property type="protein sequence ID" value="RZC56922.1"/>
    <property type="molecule type" value="Genomic_DNA"/>
</dbReference>
<dbReference type="InterPro" id="IPR007117">
    <property type="entry name" value="Expansin_CBD"/>
</dbReference>
<dbReference type="OMA" id="HGKCTEN"/>
<reference evidence="7 8" key="1">
    <citation type="journal article" date="2018" name="Science">
        <title>The opium poppy genome and morphinan production.</title>
        <authorList>
            <person name="Guo L."/>
            <person name="Winzer T."/>
            <person name="Yang X."/>
            <person name="Li Y."/>
            <person name="Ning Z."/>
            <person name="He Z."/>
            <person name="Teodor R."/>
            <person name="Lu Y."/>
            <person name="Bowser T.A."/>
            <person name="Graham I.A."/>
            <person name="Ye K."/>
        </authorList>
    </citation>
    <scope>NUCLEOTIDE SEQUENCE [LARGE SCALE GENOMIC DNA]</scope>
    <source>
        <strain evidence="8">cv. HN1</strain>
        <tissue evidence="7">Leaves</tissue>
    </source>
</reference>
<dbReference type="Gene3D" id="2.40.40.10">
    <property type="entry name" value="RlpA-like domain"/>
    <property type="match status" value="1"/>
</dbReference>
<keyword evidence="2" id="KW-0964">Secreted</keyword>
<dbReference type="GO" id="GO:0005576">
    <property type="term" value="C:extracellular region"/>
    <property type="evidence" value="ECO:0007669"/>
    <property type="project" value="UniProtKB-SubCell"/>
</dbReference>
<dbReference type="PANTHER" id="PTHR31692:SF56">
    <property type="entry name" value="EXPANSIN-B2-RELATED"/>
    <property type="match status" value="1"/>
</dbReference>
<feature type="domain" description="Expansin-like CBD" evidence="6">
    <location>
        <begin position="184"/>
        <end position="268"/>
    </location>
</feature>
<feature type="chain" id="PRO_5021260479" evidence="4">
    <location>
        <begin position="30"/>
        <end position="273"/>
    </location>
</feature>
<evidence type="ECO:0000313" key="7">
    <source>
        <dbReference type="EMBL" id="RZC56922.1"/>
    </source>
</evidence>
<dbReference type="Pfam" id="PF01357">
    <property type="entry name" value="Expansin_C"/>
    <property type="match status" value="1"/>
</dbReference>
<dbReference type="PRINTS" id="PR01225">
    <property type="entry name" value="EXPANSNFAMLY"/>
</dbReference>
<dbReference type="STRING" id="3469.A0A4Y7JA46"/>
<evidence type="ECO:0000259" key="6">
    <source>
        <dbReference type="PROSITE" id="PS50843"/>
    </source>
</evidence>
<evidence type="ECO:0000256" key="4">
    <source>
        <dbReference type="SAM" id="SignalP"/>
    </source>
</evidence>
<dbReference type="PRINTS" id="PR00829">
    <property type="entry name" value="LOLP1ALLERGN"/>
</dbReference>
<name>A0A4Y7JA46_PAPSO</name>
<comment type="similarity">
    <text evidence="3">Belongs to the expansin family.</text>
</comment>
<keyword evidence="4" id="KW-0732">Signal</keyword>